<reference evidence="8 9" key="1">
    <citation type="submission" date="2017-05" db="EMBL/GenBank/DDBJ databases">
        <authorList>
            <person name="Varghese N."/>
            <person name="Submissions S."/>
        </authorList>
    </citation>
    <scope>NUCLEOTIDE SEQUENCE [LARGE SCALE GENOMIC DNA]</scope>
    <source>
        <strain evidence="8 9">DSM 26001</strain>
    </source>
</reference>
<dbReference type="InterPro" id="IPR036890">
    <property type="entry name" value="HATPase_C_sf"/>
</dbReference>
<dbReference type="PROSITE" id="PS50109">
    <property type="entry name" value="HIS_KIN"/>
    <property type="match status" value="1"/>
</dbReference>
<keyword evidence="6" id="KW-0067">ATP-binding</keyword>
<accession>A0ABY1Q8Y3</accession>
<evidence type="ECO:0000256" key="6">
    <source>
        <dbReference type="ARBA" id="ARBA00022840"/>
    </source>
</evidence>
<dbReference type="RefSeq" id="WP_283442426.1">
    <property type="nucleotide sequence ID" value="NZ_FXUL01000007.1"/>
</dbReference>
<keyword evidence="5" id="KW-0418">Kinase</keyword>
<dbReference type="Proteomes" id="UP001158049">
    <property type="component" value="Unassembled WGS sequence"/>
</dbReference>
<feature type="domain" description="Histidine kinase" evidence="7">
    <location>
        <begin position="126"/>
        <end position="335"/>
    </location>
</feature>
<evidence type="ECO:0000256" key="1">
    <source>
        <dbReference type="ARBA" id="ARBA00000085"/>
    </source>
</evidence>
<dbReference type="InterPro" id="IPR003594">
    <property type="entry name" value="HATPase_dom"/>
</dbReference>
<evidence type="ECO:0000256" key="2">
    <source>
        <dbReference type="ARBA" id="ARBA00012438"/>
    </source>
</evidence>
<name>A0ABY1Q8Y3_9BURK</name>
<dbReference type="PANTHER" id="PTHR44936">
    <property type="entry name" value="SENSOR PROTEIN CREC"/>
    <property type="match status" value="1"/>
</dbReference>
<dbReference type="PANTHER" id="PTHR44936:SF10">
    <property type="entry name" value="SENSOR PROTEIN RSTB"/>
    <property type="match status" value="1"/>
</dbReference>
<dbReference type="Gene3D" id="3.30.565.10">
    <property type="entry name" value="Histidine kinase-like ATPase, C-terminal domain"/>
    <property type="match status" value="1"/>
</dbReference>
<evidence type="ECO:0000256" key="5">
    <source>
        <dbReference type="ARBA" id="ARBA00022777"/>
    </source>
</evidence>
<dbReference type="SUPFAM" id="SSF55874">
    <property type="entry name" value="ATPase domain of HSP90 chaperone/DNA topoisomerase II/histidine kinase"/>
    <property type="match status" value="1"/>
</dbReference>
<sequence length="338" mass="36042">MFIDQLIRTLKAEQEGEAKTGLRISGASGGDRPDLSEIGVTASAHGTELLRLGYTVDQVVHDYGDLCQAITDLAVERDAPFTIDEFRTLNRCLDNAIADAVTEFSLLRELAILDQKTSDVNAHLGALMHELGNLLHTATLAMGAMESGRIGLGGATGAMLKRSIQTMSKLVHGSLEQVRSESTASKKHVFGLAGFIAEAGAAAELDAQARGCRLSVSEVDPHLAISGNRDLLLGAVANLLNNALKFTHAHTEVHLSAYEKDNRIFIEIRDQCGGLPSGDVERMFVPFTQLGDNKTGLGLGLPIARQDIATEGGILSVTNLPGTGCLFTISLPRYTLEP</sequence>
<dbReference type="Pfam" id="PF02518">
    <property type="entry name" value="HATPase_c"/>
    <property type="match status" value="1"/>
</dbReference>
<organism evidence="8 9">
    <name type="scientific">Noviherbaspirillum suwonense</name>
    <dbReference type="NCBI Taxonomy" id="1224511"/>
    <lineage>
        <taxon>Bacteria</taxon>
        <taxon>Pseudomonadati</taxon>
        <taxon>Pseudomonadota</taxon>
        <taxon>Betaproteobacteria</taxon>
        <taxon>Burkholderiales</taxon>
        <taxon>Oxalobacteraceae</taxon>
        <taxon>Noviherbaspirillum</taxon>
    </lineage>
</organism>
<dbReference type="InterPro" id="IPR004358">
    <property type="entry name" value="Sig_transdc_His_kin-like_C"/>
</dbReference>
<keyword evidence="3" id="KW-0808">Transferase</keyword>
<evidence type="ECO:0000313" key="8">
    <source>
        <dbReference type="EMBL" id="SMP61117.1"/>
    </source>
</evidence>
<keyword evidence="4" id="KW-0547">Nucleotide-binding</keyword>
<dbReference type="PRINTS" id="PR00344">
    <property type="entry name" value="BCTRLSENSOR"/>
</dbReference>
<dbReference type="InterPro" id="IPR050980">
    <property type="entry name" value="2C_sensor_his_kinase"/>
</dbReference>
<dbReference type="EMBL" id="FXUL01000007">
    <property type="protein sequence ID" value="SMP61117.1"/>
    <property type="molecule type" value="Genomic_DNA"/>
</dbReference>
<evidence type="ECO:0000256" key="4">
    <source>
        <dbReference type="ARBA" id="ARBA00022741"/>
    </source>
</evidence>
<evidence type="ECO:0000259" key="7">
    <source>
        <dbReference type="PROSITE" id="PS50109"/>
    </source>
</evidence>
<keyword evidence="9" id="KW-1185">Reference proteome</keyword>
<gene>
    <name evidence="8" type="ORF">SAMN06295970_107101</name>
</gene>
<comment type="caution">
    <text evidence="8">The sequence shown here is derived from an EMBL/GenBank/DDBJ whole genome shotgun (WGS) entry which is preliminary data.</text>
</comment>
<proteinExistence type="predicted"/>
<evidence type="ECO:0000313" key="9">
    <source>
        <dbReference type="Proteomes" id="UP001158049"/>
    </source>
</evidence>
<comment type="catalytic activity">
    <reaction evidence="1">
        <text>ATP + protein L-histidine = ADP + protein N-phospho-L-histidine.</text>
        <dbReference type="EC" id="2.7.13.3"/>
    </reaction>
</comment>
<protein>
    <recommendedName>
        <fullName evidence="2">histidine kinase</fullName>
        <ecNumber evidence="2">2.7.13.3</ecNumber>
    </recommendedName>
</protein>
<dbReference type="SMART" id="SM00387">
    <property type="entry name" value="HATPase_c"/>
    <property type="match status" value="1"/>
</dbReference>
<dbReference type="EC" id="2.7.13.3" evidence="2"/>
<evidence type="ECO:0000256" key="3">
    <source>
        <dbReference type="ARBA" id="ARBA00022679"/>
    </source>
</evidence>
<dbReference type="InterPro" id="IPR005467">
    <property type="entry name" value="His_kinase_dom"/>
</dbReference>